<protein>
    <submittedName>
        <fullName evidence="1">Uncharacterized protein</fullName>
    </submittedName>
</protein>
<name>A0A2T3ZR65_TRIHA</name>
<dbReference type="AlphaFoldDB" id="A0A2T3ZR65"/>
<organism evidence="1 2">
    <name type="scientific">Trichoderma harzianum CBS 226.95</name>
    <dbReference type="NCBI Taxonomy" id="983964"/>
    <lineage>
        <taxon>Eukaryota</taxon>
        <taxon>Fungi</taxon>
        <taxon>Dikarya</taxon>
        <taxon>Ascomycota</taxon>
        <taxon>Pezizomycotina</taxon>
        <taxon>Sordariomycetes</taxon>
        <taxon>Hypocreomycetidae</taxon>
        <taxon>Hypocreales</taxon>
        <taxon>Hypocreaceae</taxon>
        <taxon>Trichoderma</taxon>
    </lineage>
</organism>
<proteinExistence type="predicted"/>
<evidence type="ECO:0000313" key="1">
    <source>
        <dbReference type="EMBL" id="PTB47293.1"/>
    </source>
</evidence>
<dbReference type="RefSeq" id="XP_024766970.1">
    <property type="nucleotide sequence ID" value="XM_024911465.1"/>
</dbReference>
<dbReference type="Proteomes" id="UP000241690">
    <property type="component" value="Unassembled WGS sequence"/>
</dbReference>
<dbReference type="GeneID" id="36620024"/>
<feature type="non-terminal residue" evidence="1">
    <location>
        <position position="1"/>
    </location>
</feature>
<reference evidence="1 2" key="1">
    <citation type="submission" date="2016-07" db="EMBL/GenBank/DDBJ databases">
        <title>Multiple horizontal gene transfer events from other fungi enriched the ability of initially mycotrophic Trichoderma (Ascomycota) to feed on dead plant biomass.</title>
        <authorList>
            <consortium name="DOE Joint Genome Institute"/>
            <person name="Aerts A."/>
            <person name="Atanasova L."/>
            <person name="Chenthamara K."/>
            <person name="Zhang J."/>
            <person name="Grujic M."/>
            <person name="Henrissat B."/>
            <person name="Kuo A."/>
            <person name="Salamov A."/>
            <person name="Lipzen A."/>
            <person name="Labutti K."/>
            <person name="Barry K."/>
            <person name="Miao Y."/>
            <person name="Rahimi M.J."/>
            <person name="Shen Q."/>
            <person name="Grigoriev I.V."/>
            <person name="Kubicek C.P."/>
            <person name="Druzhinina I.S."/>
        </authorList>
    </citation>
    <scope>NUCLEOTIDE SEQUENCE [LARGE SCALE GENOMIC DNA]</scope>
    <source>
        <strain evidence="1 2">CBS 226.95</strain>
    </source>
</reference>
<accession>A0A2T3ZR65</accession>
<keyword evidence="2" id="KW-1185">Reference proteome</keyword>
<gene>
    <name evidence="1" type="ORF">M431DRAFT_102615</name>
</gene>
<sequence>LSKIAYFILVIEKSSAEDLAYVFFQYIYVTYRLLNKIIFNKELTFMLKF</sequence>
<evidence type="ECO:0000313" key="2">
    <source>
        <dbReference type="Proteomes" id="UP000241690"/>
    </source>
</evidence>
<dbReference type="EMBL" id="KZ679786">
    <property type="protein sequence ID" value="PTB47293.1"/>
    <property type="molecule type" value="Genomic_DNA"/>
</dbReference>